<dbReference type="InterPro" id="IPR001878">
    <property type="entry name" value="Znf_CCHC"/>
</dbReference>
<dbReference type="OrthoDB" id="3788962at2759"/>
<dbReference type="GO" id="GO:0003676">
    <property type="term" value="F:nucleic acid binding"/>
    <property type="evidence" value="ECO:0007669"/>
    <property type="project" value="InterPro"/>
</dbReference>
<dbReference type="GO" id="GO:0008270">
    <property type="term" value="F:zinc ion binding"/>
    <property type="evidence" value="ECO:0007669"/>
    <property type="project" value="UniProtKB-KW"/>
</dbReference>
<feature type="region of interest" description="Disordered" evidence="2">
    <location>
        <begin position="603"/>
        <end position="622"/>
    </location>
</feature>
<reference evidence="4" key="1">
    <citation type="journal article" date="2020" name="Stud. Mycol.">
        <title>101 Dothideomycetes genomes: a test case for predicting lifestyles and emergence of pathogens.</title>
        <authorList>
            <person name="Haridas S."/>
            <person name="Albert R."/>
            <person name="Binder M."/>
            <person name="Bloem J."/>
            <person name="Labutti K."/>
            <person name="Salamov A."/>
            <person name="Andreopoulos B."/>
            <person name="Baker S."/>
            <person name="Barry K."/>
            <person name="Bills G."/>
            <person name="Bluhm B."/>
            <person name="Cannon C."/>
            <person name="Castanera R."/>
            <person name="Culley D."/>
            <person name="Daum C."/>
            <person name="Ezra D."/>
            <person name="Gonzalez J."/>
            <person name="Henrissat B."/>
            <person name="Kuo A."/>
            <person name="Liang C."/>
            <person name="Lipzen A."/>
            <person name="Lutzoni F."/>
            <person name="Magnuson J."/>
            <person name="Mondo S."/>
            <person name="Nolan M."/>
            <person name="Ohm R."/>
            <person name="Pangilinan J."/>
            <person name="Park H.-J."/>
            <person name="Ramirez L."/>
            <person name="Alfaro M."/>
            <person name="Sun H."/>
            <person name="Tritt A."/>
            <person name="Yoshinaga Y."/>
            <person name="Zwiers L.-H."/>
            <person name="Turgeon B."/>
            <person name="Goodwin S."/>
            <person name="Spatafora J."/>
            <person name="Crous P."/>
            <person name="Grigoriev I."/>
        </authorList>
    </citation>
    <scope>NUCLEOTIDE SEQUENCE</scope>
    <source>
        <strain evidence="4">CBS 175.79</strain>
    </source>
</reference>
<feature type="domain" description="CCHC-type" evidence="3">
    <location>
        <begin position="287"/>
        <end position="302"/>
    </location>
</feature>
<keyword evidence="1" id="KW-0862">Zinc</keyword>
<proteinExistence type="predicted"/>
<dbReference type="RefSeq" id="XP_033376630.1">
    <property type="nucleotide sequence ID" value="XM_033533002.1"/>
</dbReference>
<dbReference type="CDD" id="cd00303">
    <property type="entry name" value="retropepsin_like"/>
    <property type="match status" value="1"/>
</dbReference>
<name>A0A6A5X5Z6_9PLEO</name>
<feature type="region of interest" description="Disordered" evidence="2">
    <location>
        <begin position="490"/>
        <end position="522"/>
    </location>
</feature>
<dbReference type="Gene3D" id="2.40.70.10">
    <property type="entry name" value="Acid Proteases"/>
    <property type="match status" value="1"/>
</dbReference>
<dbReference type="InterPro" id="IPR021109">
    <property type="entry name" value="Peptidase_aspartic_dom_sf"/>
</dbReference>
<evidence type="ECO:0000256" key="1">
    <source>
        <dbReference type="PROSITE-ProRule" id="PRU00047"/>
    </source>
</evidence>
<feature type="region of interest" description="Disordered" evidence="2">
    <location>
        <begin position="255"/>
        <end position="275"/>
    </location>
</feature>
<organism evidence="4 5">
    <name type="scientific">Aaosphaeria arxii CBS 175.79</name>
    <dbReference type="NCBI Taxonomy" id="1450172"/>
    <lineage>
        <taxon>Eukaryota</taxon>
        <taxon>Fungi</taxon>
        <taxon>Dikarya</taxon>
        <taxon>Ascomycota</taxon>
        <taxon>Pezizomycotina</taxon>
        <taxon>Dothideomycetes</taxon>
        <taxon>Pleosporomycetidae</taxon>
        <taxon>Pleosporales</taxon>
        <taxon>Pleosporales incertae sedis</taxon>
        <taxon>Aaosphaeria</taxon>
    </lineage>
</organism>
<evidence type="ECO:0000256" key="2">
    <source>
        <dbReference type="SAM" id="MobiDB-lite"/>
    </source>
</evidence>
<feature type="compositionally biased region" description="Polar residues" evidence="2">
    <location>
        <begin position="259"/>
        <end position="268"/>
    </location>
</feature>
<evidence type="ECO:0000259" key="3">
    <source>
        <dbReference type="PROSITE" id="PS50158"/>
    </source>
</evidence>
<feature type="compositionally biased region" description="Polar residues" evidence="2">
    <location>
        <begin position="496"/>
        <end position="505"/>
    </location>
</feature>
<dbReference type="GeneID" id="54290399"/>
<dbReference type="Proteomes" id="UP000799778">
    <property type="component" value="Unassembled WGS sequence"/>
</dbReference>
<dbReference type="SUPFAM" id="SSF50630">
    <property type="entry name" value="Acid proteases"/>
    <property type="match status" value="1"/>
</dbReference>
<protein>
    <recommendedName>
        <fullName evidence="3">CCHC-type domain-containing protein</fullName>
    </recommendedName>
</protein>
<keyword evidence="1" id="KW-0863">Zinc-finger</keyword>
<evidence type="ECO:0000313" key="5">
    <source>
        <dbReference type="Proteomes" id="UP000799778"/>
    </source>
</evidence>
<gene>
    <name evidence="4" type="ORF">BU24DRAFT_477699</name>
</gene>
<accession>A0A6A5X5Z6</accession>
<evidence type="ECO:0000313" key="4">
    <source>
        <dbReference type="EMBL" id="KAF2008291.1"/>
    </source>
</evidence>
<dbReference type="PROSITE" id="PS50158">
    <property type="entry name" value="ZF_CCHC"/>
    <property type="match status" value="1"/>
</dbReference>
<dbReference type="AlphaFoldDB" id="A0A6A5X5Z6"/>
<dbReference type="EMBL" id="ML978092">
    <property type="protein sequence ID" value="KAF2008291.1"/>
    <property type="molecule type" value="Genomic_DNA"/>
</dbReference>
<keyword evidence="1" id="KW-0479">Metal-binding</keyword>
<keyword evidence="5" id="KW-1185">Reference proteome</keyword>
<sequence>MDRVIPFLPHHYPNFRFASKDVSTFLEEYERRCEMAGYNDRQKVLLLPDFCEPTYGRLVQLMKPYKEAKWDEFKEELVRQYAYSDSATRTGTRAFLAKFVNESHQKSLDFSLYYATFSTYSEAAVKNKQISEEEVGYYFFQGLCSQDQERIMFLMPEKDRPVGDQINTFKFQELFAFTQKMHEEEVERQEPTKLPKGVDPEVDKLVQDLADMTLTMSQIEILSKHDYYSRFLSEPTNYMYLVRHKLRAEPLKNERNDGSYITSQPRTTNFERDSKWNSSGREYRLTCNMCGVAGHLLKDCQDWVRLLKNGWAHSKREEDGQWRYFFGPRNRSLGQMDGNPPRERIYEWIEPQVLQYFQIRKENLNEVATSIRSNKFGFRQDSNPSYTIMKREEGNSQSEGVNSITGMENHKQKGTISQHAQQFAEGIQNEIVSSVQLSNTHVMDDSILGNATTFAIQKGPNTRVEKRVLPTKGRVTNRLRNAIAEEVDIREETPAMTDSQDTQPRAASEGAADPLAWPVDNRDIDHPTAAVREEQPTLSPIPTAKRKAKASDVMLEDEQLGALLRQHPNRIVNFALQQEVRGISLADIMSNPPTRRILNRLIKDTDEGNDENRDNNAPETRDTQFHGVNAISAVQTNYPVLVGQVNTAAKHEIIGYGDTFNEHEQLKNQQMVRMEDKISGVVLIQGDLPECWAEIYDCRARCLIDSGSMMNVMRLSAANAMGLVVDNLAGADGPGGLVTANGSVDPYVGVAIDVPIKVGCVTIYTSFRITSNLSRSIILGAPWCSASRLQMSWTTNGQCKCKITTECGTGTATFMAADPEAKEQHRYLAIPSPEN</sequence>